<dbReference type="GO" id="GO:0022625">
    <property type="term" value="C:cytosolic large ribosomal subunit"/>
    <property type="evidence" value="ECO:0007669"/>
    <property type="project" value="UniProtKB-UniRule"/>
</dbReference>
<dbReference type="InterPro" id="IPR000702">
    <property type="entry name" value="Ribosomal_uL6-like"/>
</dbReference>
<evidence type="ECO:0000256" key="5">
    <source>
        <dbReference type="NCBIfam" id="TIGR03654"/>
    </source>
</evidence>
<keyword evidence="7" id="KW-0699">rRNA-binding</keyword>
<dbReference type="GO" id="GO:0003735">
    <property type="term" value="F:structural constituent of ribosome"/>
    <property type="evidence" value="ECO:0007669"/>
    <property type="project" value="UniProtKB-UniRule"/>
</dbReference>
<evidence type="ECO:0000256" key="7">
    <source>
        <dbReference type="RuleBase" id="RU003870"/>
    </source>
</evidence>
<proteinExistence type="inferred from homology"/>
<accession>A0A0G1U2L6</accession>
<dbReference type="PANTHER" id="PTHR11655:SF14">
    <property type="entry name" value="LARGE RIBOSOMAL SUBUNIT PROTEIN UL6M"/>
    <property type="match status" value="1"/>
</dbReference>
<evidence type="ECO:0000259" key="8">
    <source>
        <dbReference type="Pfam" id="PF00347"/>
    </source>
</evidence>
<dbReference type="Proteomes" id="UP000034739">
    <property type="component" value="Unassembled WGS sequence"/>
</dbReference>
<dbReference type="PIRSF" id="PIRSF002162">
    <property type="entry name" value="Ribosomal_L6"/>
    <property type="match status" value="1"/>
</dbReference>
<sequence length="186" mass="19246">MSRIGTTPVVAPKDVTVTVSNGLVTVAGVKGQIIFGLPAGVTVEHEAEGVWNVKLKKGGDTALHGFIRAQFANAVTGVSKEWFRTLELAGVGYRAAMSGENLVLTVGFSHPVTVTPPQGITIAVSEGKIIVSGVDKQIVGQVAANIRAIKKPEPYKGKGIKYEGEYIRKKAGKAAKAVGAAVGGAK</sequence>
<feature type="domain" description="Large ribosomal subunit protein uL6 alpha-beta" evidence="8">
    <location>
        <begin position="90"/>
        <end position="162"/>
    </location>
</feature>
<evidence type="ECO:0000313" key="9">
    <source>
        <dbReference type="EMBL" id="KKU88291.1"/>
    </source>
</evidence>
<comment type="similarity">
    <text evidence="1 6">Belongs to the universal ribosomal protein uL6 family.</text>
</comment>
<keyword evidence="3 6" id="KW-0687">Ribonucleoprotein</keyword>
<dbReference type="SUPFAM" id="SSF56053">
    <property type="entry name" value="Ribosomal protein L6"/>
    <property type="match status" value="2"/>
</dbReference>
<dbReference type="InterPro" id="IPR019906">
    <property type="entry name" value="Ribosomal_uL6_bac-type"/>
</dbReference>
<dbReference type="FunFam" id="3.90.930.12:FF:000001">
    <property type="entry name" value="50S ribosomal protein L6"/>
    <property type="match status" value="1"/>
</dbReference>
<dbReference type="EMBL" id="LCOY01000009">
    <property type="protein sequence ID" value="KKU88291.1"/>
    <property type="molecule type" value="Genomic_DNA"/>
</dbReference>
<evidence type="ECO:0000313" key="10">
    <source>
        <dbReference type="Proteomes" id="UP000034739"/>
    </source>
</evidence>
<dbReference type="GO" id="GO:0002181">
    <property type="term" value="P:cytoplasmic translation"/>
    <property type="evidence" value="ECO:0007669"/>
    <property type="project" value="TreeGrafter"/>
</dbReference>
<dbReference type="PROSITE" id="PS00525">
    <property type="entry name" value="RIBOSOMAL_L6_1"/>
    <property type="match status" value="1"/>
</dbReference>
<protein>
    <recommendedName>
        <fullName evidence="4 5">50S ribosomal protein L6</fullName>
    </recommendedName>
</protein>
<gene>
    <name evidence="9" type="ORF">UY16_C0009G0012</name>
</gene>
<dbReference type="Pfam" id="PF00347">
    <property type="entry name" value="Ribosomal_L6"/>
    <property type="match status" value="1"/>
</dbReference>
<dbReference type="PRINTS" id="PR00059">
    <property type="entry name" value="RIBOSOMALL6"/>
</dbReference>
<comment type="function">
    <text evidence="7">This protein binds to the 23S rRNA, and is important in its secondary structure. It is located near the subunit interface in the base of the L7/L12 stalk, and near the tRNA binding site of the peptidyltransferase center.</text>
</comment>
<keyword evidence="2 6" id="KW-0689">Ribosomal protein</keyword>
<dbReference type="InterPro" id="IPR020040">
    <property type="entry name" value="Ribosomal_uL6_a/b-dom"/>
</dbReference>
<organism evidence="9 10">
    <name type="scientific">Candidatus Gottesmanbacteria bacterium GW2011_GWA2_47_9</name>
    <dbReference type="NCBI Taxonomy" id="1618445"/>
    <lineage>
        <taxon>Bacteria</taxon>
        <taxon>Candidatus Gottesmaniibacteriota</taxon>
    </lineage>
</organism>
<evidence type="ECO:0000256" key="1">
    <source>
        <dbReference type="ARBA" id="ARBA00009356"/>
    </source>
</evidence>
<comment type="caution">
    <text evidence="9">The sequence shown here is derived from an EMBL/GenBank/DDBJ whole genome shotgun (WGS) entry which is preliminary data.</text>
</comment>
<dbReference type="GO" id="GO:0019843">
    <property type="term" value="F:rRNA binding"/>
    <property type="evidence" value="ECO:0007669"/>
    <property type="project" value="UniProtKB-UniRule"/>
</dbReference>
<dbReference type="PANTHER" id="PTHR11655">
    <property type="entry name" value="60S/50S RIBOSOMAL PROTEIN L6/L9"/>
    <property type="match status" value="1"/>
</dbReference>
<name>A0A0G1U2L6_9BACT</name>
<evidence type="ECO:0000256" key="4">
    <source>
        <dbReference type="ARBA" id="ARBA00035454"/>
    </source>
</evidence>
<dbReference type="AlphaFoldDB" id="A0A0G1U2L6"/>
<dbReference type="PATRIC" id="fig|1618445.3.peg.301"/>
<evidence type="ECO:0000256" key="3">
    <source>
        <dbReference type="ARBA" id="ARBA00023274"/>
    </source>
</evidence>
<keyword evidence="7" id="KW-0694">RNA-binding</keyword>
<evidence type="ECO:0000256" key="6">
    <source>
        <dbReference type="RuleBase" id="RU003869"/>
    </source>
</evidence>
<dbReference type="NCBIfam" id="TIGR03654">
    <property type="entry name" value="L6_bact"/>
    <property type="match status" value="1"/>
</dbReference>
<dbReference type="InterPro" id="IPR036789">
    <property type="entry name" value="Ribosomal_uL6-like_a/b-dom_sf"/>
</dbReference>
<dbReference type="Gene3D" id="3.90.930.12">
    <property type="entry name" value="Ribosomal protein L6, alpha-beta domain"/>
    <property type="match status" value="2"/>
</dbReference>
<dbReference type="InterPro" id="IPR002358">
    <property type="entry name" value="Ribosomal_uL6_CS"/>
</dbReference>
<reference evidence="9 10" key="1">
    <citation type="journal article" date="2015" name="Nature">
        <title>rRNA introns, odd ribosomes, and small enigmatic genomes across a large radiation of phyla.</title>
        <authorList>
            <person name="Brown C.T."/>
            <person name="Hug L.A."/>
            <person name="Thomas B.C."/>
            <person name="Sharon I."/>
            <person name="Castelle C.J."/>
            <person name="Singh A."/>
            <person name="Wilkins M.J."/>
            <person name="Williams K.H."/>
            <person name="Banfield J.F."/>
        </authorList>
    </citation>
    <scope>NUCLEOTIDE SEQUENCE [LARGE SCALE GENOMIC DNA]</scope>
</reference>
<evidence type="ECO:0000256" key="2">
    <source>
        <dbReference type="ARBA" id="ARBA00022980"/>
    </source>
</evidence>